<protein>
    <submittedName>
        <fullName evidence="1">Uncharacterized protein</fullName>
    </submittedName>
</protein>
<accession>A0ABN1L566</accession>
<name>A0ABN1L566_9GAMM</name>
<dbReference type="EMBL" id="BAAAFA010000003">
    <property type="protein sequence ID" value="GAA0814687.1"/>
    <property type="molecule type" value="Genomic_DNA"/>
</dbReference>
<gene>
    <name evidence="1" type="ORF">GCM10009111_11890</name>
</gene>
<dbReference type="RefSeq" id="WP_242285782.1">
    <property type="nucleotide sequence ID" value="NZ_BAAAFA010000003.1"/>
</dbReference>
<evidence type="ECO:0000313" key="1">
    <source>
        <dbReference type="EMBL" id="GAA0814687.1"/>
    </source>
</evidence>
<sequence>MIKTFLKSATVLSVFDFHNDEKIFLGEMLFGIVHSDQTYLFEKGQRVITSIIKSQNNFEFITKSDNCYVTEDKPESFELRLSEFVVMRHLLLSPAEVIEAREKLEREDAKRLH</sequence>
<evidence type="ECO:0000313" key="2">
    <source>
        <dbReference type="Proteomes" id="UP001500021"/>
    </source>
</evidence>
<reference evidence="1 2" key="1">
    <citation type="journal article" date="2019" name="Int. J. Syst. Evol. Microbiol.">
        <title>The Global Catalogue of Microorganisms (GCM) 10K type strain sequencing project: providing services to taxonomists for standard genome sequencing and annotation.</title>
        <authorList>
            <consortium name="The Broad Institute Genomics Platform"/>
            <consortium name="The Broad Institute Genome Sequencing Center for Infectious Disease"/>
            <person name="Wu L."/>
            <person name="Ma J."/>
        </authorList>
    </citation>
    <scope>NUCLEOTIDE SEQUENCE [LARGE SCALE GENOMIC DNA]</scope>
    <source>
        <strain evidence="1 2">JCM 15608</strain>
    </source>
</reference>
<comment type="caution">
    <text evidence="1">The sequence shown here is derived from an EMBL/GenBank/DDBJ whole genome shotgun (WGS) entry which is preliminary data.</text>
</comment>
<keyword evidence="2" id="KW-1185">Reference proteome</keyword>
<dbReference type="Proteomes" id="UP001500021">
    <property type="component" value="Unassembled WGS sequence"/>
</dbReference>
<proteinExistence type="predicted"/>
<organism evidence="1 2">
    <name type="scientific">Colwellia asteriadis</name>
    <dbReference type="NCBI Taxonomy" id="517723"/>
    <lineage>
        <taxon>Bacteria</taxon>
        <taxon>Pseudomonadati</taxon>
        <taxon>Pseudomonadota</taxon>
        <taxon>Gammaproteobacteria</taxon>
        <taxon>Alteromonadales</taxon>
        <taxon>Colwelliaceae</taxon>
        <taxon>Colwellia</taxon>
    </lineage>
</organism>